<name>A0AAE0MU43_9PEZI</name>
<reference evidence="1" key="1">
    <citation type="journal article" date="2023" name="Mol. Phylogenet. Evol.">
        <title>Genome-scale phylogeny and comparative genomics of the fungal order Sordariales.</title>
        <authorList>
            <person name="Hensen N."/>
            <person name="Bonometti L."/>
            <person name="Westerberg I."/>
            <person name="Brannstrom I.O."/>
            <person name="Guillou S."/>
            <person name="Cros-Aarteil S."/>
            <person name="Calhoun S."/>
            <person name="Haridas S."/>
            <person name="Kuo A."/>
            <person name="Mondo S."/>
            <person name="Pangilinan J."/>
            <person name="Riley R."/>
            <person name="LaButti K."/>
            <person name="Andreopoulos B."/>
            <person name="Lipzen A."/>
            <person name="Chen C."/>
            <person name="Yan M."/>
            <person name="Daum C."/>
            <person name="Ng V."/>
            <person name="Clum A."/>
            <person name="Steindorff A."/>
            <person name="Ohm R.A."/>
            <person name="Martin F."/>
            <person name="Silar P."/>
            <person name="Natvig D.O."/>
            <person name="Lalanne C."/>
            <person name="Gautier V."/>
            <person name="Ament-Velasquez S.L."/>
            <person name="Kruys A."/>
            <person name="Hutchinson M.I."/>
            <person name="Powell A.J."/>
            <person name="Barry K."/>
            <person name="Miller A.N."/>
            <person name="Grigoriev I.V."/>
            <person name="Debuchy R."/>
            <person name="Gladieux P."/>
            <person name="Hiltunen Thoren M."/>
            <person name="Johannesson H."/>
        </authorList>
    </citation>
    <scope>NUCLEOTIDE SEQUENCE</scope>
    <source>
        <strain evidence="1">CBS 560.94</strain>
    </source>
</reference>
<keyword evidence="2" id="KW-1185">Reference proteome</keyword>
<reference evidence="1" key="2">
    <citation type="submission" date="2023-06" db="EMBL/GenBank/DDBJ databases">
        <authorList>
            <consortium name="Lawrence Berkeley National Laboratory"/>
            <person name="Haridas S."/>
            <person name="Hensen N."/>
            <person name="Bonometti L."/>
            <person name="Westerberg I."/>
            <person name="Brannstrom I.O."/>
            <person name="Guillou S."/>
            <person name="Cros-Aarteil S."/>
            <person name="Calhoun S."/>
            <person name="Kuo A."/>
            <person name="Mondo S."/>
            <person name="Pangilinan J."/>
            <person name="Riley R."/>
            <person name="Labutti K."/>
            <person name="Andreopoulos B."/>
            <person name="Lipzen A."/>
            <person name="Chen C."/>
            <person name="Yanf M."/>
            <person name="Daum C."/>
            <person name="Ng V."/>
            <person name="Clum A."/>
            <person name="Steindorff A."/>
            <person name="Ohm R."/>
            <person name="Martin F."/>
            <person name="Silar P."/>
            <person name="Natvig D."/>
            <person name="Lalanne C."/>
            <person name="Gautier V."/>
            <person name="Ament-Velasquez S.L."/>
            <person name="Kruys A."/>
            <person name="Hutchinson M.I."/>
            <person name="Powell A.J."/>
            <person name="Barry K."/>
            <person name="Miller A.N."/>
            <person name="Grigoriev I.V."/>
            <person name="Debuchy R."/>
            <person name="Gladieux P."/>
            <person name="Thoren M.H."/>
            <person name="Johannesson H."/>
        </authorList>
    </citation>
    <scope>NUCLEOTIDE SEQUENCE</scope>
    <source>
        <strain evidence="1">CBS 560.94</strain>
    </source>
</reference>
<evidence type="ECO:0000313" key="2">
    <source>
        <dbReference type="Proteomes" id="UP001278500"/>
    </source>
</evidence>
<dbReference type="EMBL" id="JAUEPP010000003">
    <property type="protein sequence ID" value="KAK3348562.1"/>
    <property type="molecule type" value="Genomic_DNA"/>
</dbReference>
<gene>
    <name evidence="1" type="ORF">B0H65DRAFT_178929</name>
</gene>
<dbReference type="RefSeq" id="XP_062683644.1">
    <property type="nucleotide sequence ID" value="XM_062821482.1"/>
</dbReference>
<accession>A0AAE0MU43</accession>
<dbReference type="GeneID" id="87858636"/>
<dbReference type="AlphaFoldDB" id="A0AAE0MU43"/>
<dbReference type="Proteomes" id="UP001278500">
    <property type="component" value="Unassembled WGS sequence"/>
</dbReference>
<organism evidence="1 2">
    <name type="scientific">Neurospora tetraspora</name>
    <dbReference type="NCBI Taxonomy" id="94610"/>
    <lineage>
        <taxon>Eukaryota</taxon>
        <taxon>Fungi</taxon>
        <taxon>Dikarya</taxon>
        <taxon>Ascomycota</taxon>
        <taxon>Pezizomycotina</taxon>
        <taxon>Sordariomycetes</taxon>
        <taxon>Sordariomycetidae</taxon>
        <taxon>Sordariales</taxon>
        <taxon>Sordariaceae</taxon>
        <taxon>Neurospora</taxon>
    </lineage>
</organism>
<comment type="caution">
    <text evidence="1">The sequence shown here is derived from an EMBL/GenBank/DDBJ whole genome shotgun (WGS) entry which is preliminary data.</text>
</comment>
<evidence type="ECO:0000313" key="1">
    <source>
        <dbReference type="EMBL" id="KAK3348562.1"/>
    </source>
</evidence>
<sequence>MDLELHPPCAPSASSHVPSCSEYRPINLCSLPHPMIHPCAARPVSLVPGCLHSSPWSMVHGWLRSCEITPRCLSQGGKVPPPTVTISAANRAHITTEKLKSCTATRILQSQPQVALQREKPSSRRQQ</sequence>
<protein>
    <submittedName>
        <fullName evidence="1">Uncharacterized protein</fullName>
    </submittedName>
</protein>
<proteinExistence type="predicted"/>